<dbReference type="RefSeq" id="WP_184134275.1">
    <property type="nucleotide sequence ID" value="NZ_JACHFL010000009.1"/>
</dbReference>
<reference evidence="1 2" key="1">
    <citation type="submission" date="2020-08" db="EMBL/GenBank/DDBJ databases">
        <title>Genomic Encyclopedia of Type Strains, Phase IV (KMG-IV): sequencing the most valuable type-strain genomes for metagenomic binning, comparative biology and taxonomic classification.</title>
        <authorList>
            <person name="Goeker M."/>
        </authorList>
    </citation>
    <scope>NUCLEOTIDE SEQUENCE [LARGE SCALE GENOMIC DNA]</scope>
    <source>
        <strain evidence="1 2">DSM 27939</strain>
    </source>
</reference>
<evidence type="ECO:0000313" key="1">
    <source>
        <dbReference type="EMBL" id="MBB5364209.1"/>
    </source>
</evidence>
<dbReference type="SUPFAM" id="SSF50998">
    <property type="entry name" value="Quinoprotein alcohol dehydrogenase-like"/>
    <property type="match status" value="1"/>
</dbReference>
<gene>
    <name evidence="1" type="ORF">HNQ08_003317</name>
</gene>
<dbReference type="Proteomes" id="UP000552709">
    <property type="component" value="Unassembled WGS sequence"/>
</dbReference>
<accession>A0A7W8JYU9</accession>
<protein>
    <submittedName>
        <fullName evidence="1">Uncharacterized protein</fullName>
    </submittedName>
</protein>
<dbReference type="AlphaFoldDB" id="A0A7W8JYU9"/>
<dbReference type="Gene3D" id="2.130.10.10">
    <property type="entry name" value="YVTN repeat-like/Quinoprotein amine dehydrogenase"/>
    <property type="match status" value="1"/>
</dbReference>
<comment type="caution">
    <text evidence="1">The sequence shown here is derived from an EMBL/GenBank/DDBJ whole genome shotgun (WGS) entry which is preliminary data.</text>
</comment>
<dbReference type="InterPro" id="IPR011047">
    <property type="entry name" value="Quinoprotein_ADH-like_sf"/>
</dbReference>
<keyword evidence="2" id="KW-1185">Reference proteome</keyword>
<proteinExistence type="predicted"/>
<dbReference type="EMBL" id="JACHFL010000009">
    <property type="protein sequence ID" value="MBB5364209.1"/>
    <property type="molecule type" value="Genomic_DNA"/>
</dbReference>
<evidence type="ECO:0000313" key="2">
    <source>
        <dbReference type="Proteomes" id="UP000552709"/>
    </source>
</evidence>
<sequence>MRPLIIGALALACQAQAQVQRFQTERGVLTTFQTAVALTDQRGRLLWRRSLPVAEINDVLLVTDRALLNITVLDHFSLAGGIMSLNLKTGQTLWAALSMNTEAPNVDTRAKDVRRGWGVVGDTVWWSHTATGGAYLAQGTTALDIATGQIRDEVSGVPLARRGPSFLLLADSPGDGDLNGTALDVLLWDSASMKIQPKTFTVPPRPGCGSLIDDFPGYANQADG</sequence>
<dbReference type="InterPro" id="IPR015943">
    <property type="entry name" value="WD40/YVTN_repeat-like_dom_sf"/>
</dbReference>
<name>A0A7W8JYU9_9DEIO</name>
<organism evidence="1 2">
    <name type="scientific">Deinococcus humi</name>
    <dbReference type="NCBI Taxonomy" id="662880"/>
    <lineage>
        <taxon>Bacteria</taxon>
        <taxon>Thermotogati</taxon>
        <taxon>Deinococcota</taxon>
        <taxon>Deinococci</taxon>
        <taxon>Deinococcales</taxon>
        <taxon>Deinococcaceae</taxon>
        <taxon>Deinococcus</taxon>
    </lineage>
</organism>